<reference evidence="3 4" key="1">
    <citation type="submission" date="2024-10" db="EMBL/GenBank/DDBJ databases">
        <title>The Natural Products Discovery Center: Release of the First 8490 Sequenced Strains for Exploring Actinobacteria Biosynthetic Diversity.</title>
        <authorList>
            <person name="Kalkreuter E."/>
            <person name="Kautsar S.A."/>
            <person name="Yang D."/>
            <person name="Bader C.D."/>
            <person name="Teijaro C.N."/>
            <person name="Fluegel L."/>
            <person name="Davis C.M."/>
            <person name="Simpson J.R."/>
            <person name="Lauterbach L."/>
            <person name="Steele A.D."/>
            <person name="Gui C."/>
            <person name="Meng S."/>
            <person name="Li G."/>
            <person name="Viehrig K."/>
            <person name="Ye F."/>
            <person name="Su P."/>
            <person name="Kiefer A.F."/>
            <person name="Nichols A."/>
            <person name="Cepeda A.J."/>
            <person name="Yan W."/>
            <person name="Fan B."/>
            <person name="Jiang Y."/>
            <person name="Adhikari A."/>
            <person name="Zheng C.-J."/>
            <person name="Schuster L."/>
            <person name="Cowan T.M."/>
            <person name="Smanski M.J."/>
            <person name="Chevrette M.G."/>
            <person name="De Carvalho L.P.S."/>
            <person name="Shen B."/>
        </authorList>
    </citation>
    <scope>NUCLEOTIDE SEQUENCE [LARGE SCALE GENOMIC DNA]</scope>
    <source>
        <strain evidence="3 4">NPDC049639</strain>
    </source>
</reference>
<protein>
    <submittedName>
        <fullName evidence="3">ANTAR domain-containing protein</fullName>
    </submittedName>
</protein>
<dbReference type="Proteomes" id="UP001612915">
    <property type="component" value="Unassembled WGS sequence"/>
</dbReference>
<dbReference type="SMART" id="SM01012">
    <property type="entry name" value="ANTAR"/>
    <property type="match status" value="1"/>
</dbReference>
<evidence type="ECO:0000259" key="2">
    <source>
        <dbReference type="PROSITE" id="PS50921"/>
    </source>
</evidence>
<proteinExistence type="predicted"/>
<evidence type="ECO:0000313" key="3">
    <source>
        <dbReference type="EMBL" id="MFI7587438.1"/>
    </source>
</evidence>
<dbReference type="RefSeq" id="WP_398279125.1">
    <property type="nucleotide sequence ID" value="NZ_JBITLV010000003.1"/>
</dbReference>
<dbReference type="Pfam" id="PF03861">
    <property type="entry name" value="ANTAR"/>
    <property type="match status" value="1"/>
</dbReference>
<dbReference type="PROSITE" id="PS50921">
    <property type="entry name" value="ANTAR"/>
    <property type="match status" value="1"/>
</dbReference>
<dbReference type="Gene3D" id="1.10.10.10">
    <property type="entry name" value="Winged helix-like DNA-binding domain superfamily/Winged helix DNA-binding domain"/>
    <property type="match status" value="1"/>
</dbReference>
<feature type="region of interest" description="Disordered" evidence="1">
    <location>
        <begin position="109"/>
        <end position="138"/>
    </location>
</feature>
<gene>
    <name evidence="3" type="ORF">ACIB24_10235</name>
</gene>
<name>A0ABW8AN82_9ACTN</name>
<sequence>MRDDDAQVTRDLLKRVLALQTEVDQLKRAMETRSEIGIVLGLLAAGFSRSTADGWRMLRELSNYCNVRLAEVARLLVAVHDGTPLNRDERRTATRVAPALDGVIERARSREAAAGDGVRAAGASGGPARSGGDGPVAA</sequence>
<evidence type="ECO:0000256" key="1">
    <source>
        <dbReference type="SAM" id="MobiDB-lite"/>
    </source>
</evidence>
<accession>A0ABW8AN82</accession>
<feature type="domain" description="ANTAR" evidence="2">
    <location>
        <begin position="16"/>
        <end position="77"/>
    </location>
</feature>
<evidence type="ECO:0000313" key="4">
    <source>
        <dbReference type="Proteomes" id="UP001612915"/>
    </source>
</evidence>
<feature type="compositionally biased region" description="Gly residues" evidence="1">
    <location>
        <begin position="123"/>
        <end position="138"/>
    </location>
</feature>
<dbReference type="InterPro" id="IPR005561">
    <property type="entry name" value="ANTAR"/>
</dbReference>
<dbReference type="EMBL" id="JBITLV010000003">
    <property type="protein sequence ID" value="MFI7587438.1"/>
    <property type="molecule type" value="Genomic_DNA"/>
</dbReference>
<comment type="caution">
    <text evidence="3">The sequence shown here is derived from an EMBL/GenBank/DDBJ whole genome shotgun (WGS) entry which is preliminary data.</text>
</comment>
<keyword evidence="4" id="KW-1185">Reference proteome</keyword>
<organism evidence="3 4">
    <name type="scientific">Spongisporangium articulatum</name>
    <dbReference type="NCBI Taxonomy" id="3362603"/>
    <lineage>
        <taxon>Bacteria</taxon>
        <taxon>Bacillati</taxon>
        <taxon>Actinomycetota</taxon>
        <taxon>Actinomycetes</taxon>
        <taxon>Kineosporiales</taxon>
        <taxon>Kineosporiaceae</taxon>
        <taxon>Spongisporangium</taxon>
    </lineage>
</organism>
<dbReference type="InterPro" id="IPR036388">
    <property type="entry name" value="WH-like_DNA-bd_sf"/>
</dbReference>